<dbReference type="SMART" id="SM00533">
    <property type="entry name" value="MUTSd"/>
    <property type="match status" value="1"/>
</dbReference>
<comment type="function">
    <text evidence="7">This protein is involved in the repair of mismatches in DNA. It is possible that it carries out the mismatch recognition step. This protein has a weak ATPase activity.</text>
</comment>
<keyword evidence="13" id="KW-1185">Reference proteome</keyword>
<keyword evidence="2 7" id="KW-0547">Nucleotide-binding</keyword>
<comment type="similarity">
    <text evidence="1 7 9">Belongs to the DNA mismatch repair MutS family.</text>
</comment>
<dbReference type="InterPro" id="IPR027417">
    <property type="entry name" value="P-loop_NTPase"/>
</dbReference>
<dbReference type="InterPro" id="IPR005748">
    <property type="entry name" value="DNA_mismatch_repair_MutS"/>
</dbReference>
<sequence length="918" mass="101819">MKAVTPMMRQYQEIKNQNPEAILFFRLGDFYEMFGPDAILASRELEITLTGRDAGLEERIPMCGVPFHSAQGYISRLVEKGYKVAICEQVEDPAAAKGIVRREVVRVITPGTIMDMNLIEEKSNNFLVCAALNADEWGLAALDVFTGDFQTARWNGREMAAFQAEIMRLAPKELLLHPSLANAYPELVSGWKKQGILVSEYPREGLTLEQAVTVLKRHFTVSSLDAFGCAHWPGAIVASAIALRYVQETQKANLRHISRLTSYTTEQFMRLDPATRRNLELTQTMREGSRKGSLLGVIDKTVTAMGGRLIKRWIEQPLTQVTEIHHRQRIVSALIDDGLLRQDVRAGLRSVYDLERLAGKVAYGSANGRDLLALATSLQALPEILDKLRQGPPILAEVAAQIDPLTAIASRIRETIVDEPPVSVRDGGIIRPGFHEEVDELREAAGSGKEWLAHLEQRERERTGIRSLKVGFNKVFGYYIEVTRAHMASVPEDYIRKQTLANGERYITPELKNYEEKILGAEEKLTQLEYRLFTELRSSIEEVLPQLQVTADQVAQLDVWASFAQVAVEQGYICPEIHDNSQISIQGGRHPVVEAHLGPGLFVPNDTAFSDDQTLLLITGPNMAGKSTYMRQVALIVLLAQVGAFVPAASASIGVVDRIFTRVGASDDLATGQSTFMVEMTEVAHILHHASSRSLVVLDEVGRGTSTYDGMAIAWAVAEAIQRLGAKSLFATHYHELVHLEETLPGVRCYNIAVRESGDDIAFLHQIRLGGVNKSYGIQVARLAGLPSMVINRAKEILSGLEQKDGKKAISIPSERDEQPSLQRTLVRQESNNVSPGAFSHEGSVTSHDDSDSETSQMQLFSGTVEEGVLSLKNAQVDKALAEELAKLDINRMTPLDAMNWLAKQQKRLRRGRNERWV</sequence>
<dbReference type="InterPro" id="IPR007860">
    <property type="entry name" value="DNA_mmatch_repair_MutS_con_dom"/>
</dbReference>
<evidence type="ECO:0000256" key="5">
    <source>
        <dbReference type="ARBA" id="ARBA00023125"/>
    </source>
</evidence>
<organism evidence="12 13">
    <name type="scientific">Heliobacterium chlorum</name>
    <dbReference type="NCBI Taxonomy" id="2698"/>
    <lineage>
        <taxon>Bacteria</taxon>
        <taxon>Bacillati</taxon>
        <taxon>Bacillota</taxon>
        <taxon>Clostridia</taxon>
        <taxon>Eubacteriales</taxon>
        <taxon>Heliobacteriaceae</taxon>
        <taxon>Heliobacterium</taxon>
    </lineage>
</organism>
<evidence type="ECO:0000259" key="11">
    <source>
        <dbReference type="PROSITE" id="PS00486"/>
    </source>
</evidence>
<dbReference type="CDD" id="cd03284">
    <property type="entry name" value="ABC_MutS1"/>
    <property type="match status" value="1"/>
</dbReference>
<dbReference type="EMBL" id="JACVHF010000003">
    <property type="protein sequence ID" value="MBC9783812.1"/>
    <property type="molecule type" value="Genomic_DNA"/>
</dbReference>
<evidence type="ECO:0000256" key="6">
    <source>
        <dbReference type="ARBA" id="ARBA00023204"/>
    </source>
</evidence>
<dbReference type="Gene3D" id="3.30.420.110">
    <property type="entry name" value="MutS, connector domain"/>
    <property type="match status" value="1"/>
</dbReference>
<dbReference type="Gene3D" id="3.40.1170.10">
    <property type="entry name" value="DNA repair protein MutS, domain I"/>
    <property type="match status" value="1"/>
</dbReference>
<keyword evidence="4 7" id="KW-0067">ATP-binding</keyword>
<evidence type="ECO:0000256" key="3">
    <source>
        <dbReference type="ARBA" id="ARBA00022763"/>
    </source>
</evidence>
<evidence type="ECO:0000256" key="1">
    <source>
        <dbReference type="ARBA" id="ARBA00006271"/>
    </source>
</evidence>
<dbReference type="InterPro" id="IPR007696">
    <property type="entry name" value="DNA_mismatch_repair_MutS_core"/>
</dbReference>
<proteinExistence type="inferred from homology"/>
<dbReference type="Pfam" id="PF05192">
    <property type="entry name" value="MutS_III"/>
    <property type="match status" value="1"/>
</dbReference>
<evidence type="ECO:0000256" key="4">
    <source>
        <dbReference type="ARBA" id="ARBA00022840"/>
    </source>
</evidence>
<dbReference type="InterPro" id="IPR045076">
    <property type="entry name" value="MutS"/>
</dbReference>
<dbReference type="HAMAP" id="MF_00096">
    <property type="entry name" value="MutS"/>
    <property type="match status" value="1"/>
</dbReference>
<dbReference type="Pfam" id="PF00488">
    <property type="entry name" value="MutS_V"/>
    <property type="match status" value="1"/>
</dbReference>
<dbReference type="Pfam" id="PF05188">
    <property type="entry name" value="MutS_II"/>
    <property type="match status" value="1"/>
</dbReference>
<evidence type="ECO:0000313" key="13">
    <source>
        <dbReference type="Proteomes" id="UP000617402"/>
    </source>
</evidence>
<dbReference type="InterPro" id="IPR007861">
    <property type="entry name" value="DNA_mismatch_repair_MutS_clamp"/>
</dbReference>
<dbReference type="SUPFAM" id="SSF53150">
    <property type="entry name" value="DNA repair protein MutS, domain II"/>
    <property type="match status" value="1"/>
</dbReference>
<dbReference type="SUPFAM" id="SSF55271">
    <property type="entry name" value="DNA repair protein MutS, domain I"/>
    <property type="match status" value="1"/>
</dbReference>
<dbReference type="Pfam" id="PF05190">
    <property type="entry name" value="MutS_IV"/>
    <property type="match status" value="1"/>
</dbReference>
<keyword evidence="5 7" id="KW-0238">DNA-binding</keyword>
<feature type="domain" description="DNA mismatch repair proteins mutS family" evidence="11">
    <location>
        <begin position="694"/>
        <end position="710"/>
    </location>
</feature>
<dbReference type="Gene3D" id="3.40.50.300">
    <property type="entry name" value="P-loop containing nucleotide triphosphate hydrolases"/>
    <property type="match status" value="1"/>
</dbReference>
<accession>A0ABR7SZ55</accession>
<dbReference type="SUPFAM" id="SSF52540">
    <property type="entry name" value="P-loop containing nucleoside triphosphate hydrolases"/>
    <property type="match status" value="1"/>
</dbReference>
<dbReference type="PANTHER" id="PTHR11361:SF34">
    <property type="entry name" value="DNA MISMATCH REPAIR PROTEIN MSH1, MITOCHONDRIAL"/>
    <property type="match status" value="1"/>
</dbReference>
<evidence type="ECO:0000256" key="10">
    <source>
        <dbReference type="SAM" id="MobiDB-lite"/>
    </source>
</evidence>
<evidence type="ECO:0000256" key="8">
    <source>
        <dbReference type="NCBIfam" id="TIGR01070"/>
    </source>
</evidence>
<dbReference type="PROSITE" id="PS00486">
    <property type="entry name" value="DNA_MISMATCH_REPAIR_2"/>
    <property type="match status" value="1"/>
</dbReference>
<dbReference type="Gene3D" id="1.10.1420.10">
    <property type="match status" value="2"/>
</dbReference>
<dbReference type="PIRSF" id="PIRSF037677">
    <property type="entry name" value="DNA_mis_repair_Msh6"/>
    <property type="match status" value="1"/>
</dbReference>
<keyword evidence="6 7" id="KW-0234">DNA repair</keyword>
<dbReference type="InterPro" id="IPR000432">
    <property type="entry name" value="DNA_mismatch_repair_MutS_C"/>
</dbReference>
<name>A0ABR7SZ55_HELCL</name>
<dbReference type="SMART" id="SM00534">
    <property type="entry name" value="MUTSac"/>
    <property type="match status" value="1"/>
</dbReference>
<dbReference type="InterPro" id="IPR036187">
    <property type="entry name" value="DNA_mismatch_repair_MutS_sf"/>
</dbReference>
<dbReference type="PANTHER" id="PTHR11361">
    <property type="entry name" value="DNA MISMATCH REPAIR PROTEIN MUTS FAMILY MEMBER"/>
    <property type="match status" value="1"/>
</dbReference>
<dbReference type="NCBIfam" id="TIGR01070">
    <property type="entry name" value="mutS1"/>
    <property type="match status" value="1"/>
</dbReference>
<dbReference type="InterPro" id="IPR036678">
    <property type="entry name" value="MutS_con_dom_sf"/>
</dbReference>
<gene>
    <name evidence="7 12" type="primary">mutS</name>
    <name evidence="12" type="ORF">H1S01_04710</name>
</gene>
<reference evidence="12 13" key="1">
    <citation type="submission" date="2020-07" db="EMBL/GenBank/DDBJ databases">
        <title>Draft whole-genome sequence of Heliobacterium chlorum DSM 3682, type strain.</title>
        <authorList>
            <person name="Kyndt J.A."/>
            <person name="Meyer T.E."/>
            <person name="Imhoff J.F."/>
        </authorList>
    </citation>
    <scope>NUCLEOTIDE SEQUENCE [LARGE SCALE GENOMIC DNA]</scope>
    <source>
        <strain evidence="12 13">DSM 3682</strain>
    </source>
</reference>
<dbReference type="InterPro" id="IPR017261">
    <property type="entry name" value="DNA_mismatch_repair_MutS/MSH"/>
</dbReference>
<keyword evidence="3 7" id="KW-0227">DNA damage</keyword>
<dbReference type="InterPro" id="IPR007695">
    <property type="entry name" value="DNA_mismatch_repair_MutS-lik_N"/>
</dbReference>
<dbReference type="InterPro" id="IPR016151">
    <property type="entry name" value="DNA_mismatch_repair_MutS_N"/>
</dbReference>
<comment type="caution">
    <text evidence="12">The sequence shown here is derived from an EMBL/GenBank/DDBJ whole genome shotgun (WGS) entry which is preliminary data.</text>
</comment>
<dbReference type="Proteomes" id="UP000617402">
    <property type="component" value="Unassembled WGS sequence"/>
</dbReference>
<evidence type="ECO:0000313" key="12">
    <source>
        <dbReference type="EMBL" id="MBC9783812.1"/>
    </source>
</evidence>
<dbReference type="RefSeq" id="WP_188039180.1">
    <property type="nucleotide sequence ID" value="NZ_JACVHF010000003.1"/>
</dbReference>
<feature type="region of interest" description="Disordered" evidence="10">
    <location>
        <begin position="829"/>
        <end position="856"/>
    </location>
</feature>
<protein>
    <recommendedName>
        <fullName evidence="7 8">DNA mismatch repair protein MutS</fullName>
    </recommendedName>
</protein>
<dbReference type="NCBIfam" id="NF003810">
    <property type="entry name" value="PRK05399.1"/>
    <property type="match status" value="1"/>
</dbReference>
<evidence type="ECO:0000256" key="9">
    <source>
        <dbReference type="RuleBase" id="RU003756"/>
    </source>
</evidence>
<feature type="binding site" evidence="7">
    <location>
        <begin position="620"/>
        <end position="627"/>
    </location>
    <ligand>
        <name>ATP</name>
        <dbReference type="ChEBI" id="CHEBI:30616"/>
    </ligand>
</feature>
<evidence type="ECO:0000256" key="2">
    <source>
        <dbReference type="ARBA" id="ARBA00022741"/>
    </source>
</evidence>
<dbReference type="SUPFAM" id="SSF48334">
    <property type="entry name" value="DNA repair protein MutS, domain III"/>
    <property type="match status" value="1"/>
</dbReference>
<dbReference type="Pfam" id="PF01624">
    <property type="entry name" value="MutS_I"/>
    <property type="match status" value="1"/>
</dbReference>
<evidence type="ECO:0000256" key="7">
    <source>
        <dbReference type="HAMAP-Rule" id="MF_00096"/>
    </source>
</evidence>